<feature type="region of interest" description="Disordered" evidence="1">
    <location>
        <begin position="987"/>
        <end position="1066"/>
    </location>
</feature>
<name>A0ABT8Y9M7_9SPHN</name>
<dbReference type="NCBIfam" id="TIGR02686">
    <property type="entry name" value="relax_trwC"/>
    <property type="match status" value="1"/>
</dbReference>
<protein>
    <submittedName>
        <fullName evidence="3">MobF family relaxase</fullName>
    </submittedName>
</protein>
<dbReference type="NCBIfam" id="NF041492">
    <property type="entry name" value="MobF"/>
    <property type="match status" value="1"/>
</dbReference>
<reference evidence="3" key="1">
    <citation type="submission" date="2023-07" db="EMBL/GenBank/DDBJ databases">
        <authorList>
            <person name="Kim M."/>
        </authorList>
    </citation>
    <scope>NUCLEOTIDE SEQUENCE</scope>
    <source>
        <strain evidence="3">BIUV-7</strain>
    </source>
</reference>
<dbReference type="RefSeq" id="WP_303541463.1">
    <property type="nucleotide sequence ID" value="NZ_JAUOTP010000003.1"/>
</dbReference>
<comment type="caution">
    <text evidence="3">The sequence shown here is derived from an EMBL/GenBank/DDBJ whole genome shotgun (WGS) entry which is preliminary data.</text>
</comment>
<dbReference type="Gene3D" id="3.40.50.300">
    <property type="entry name" value="P-loop containing nucleotide triphosphate hydrolases"/>
    <property type="match status" value="1"/>
</dbReference>
<feature type="compositionally biased region" description="Low complexity" evidence="1">
    <location>
        <begin position="998"/>
        <end position="1008"/>
    </location>
</feature>
<dbReference type="Proteomes" id="UP001169764">
    <property type="component" value="Unassembled WGS sequence"/>
</dbReference>
<dbReference type="Pfam" id="PF13604">
    <property type="entry name" value="AAA_30"/>
    <property type="match status" value="1"/>
</dbReference>
<keyword evidence="4" id="KW-1185">Reference proteome</keyword>
<feature type="compositionally biased region" description="Basic and acidic residues" evidence="1">
    <location>
        <begin position="1042"/>
        <end position="1066"/>
    </location>
</feature>
<feature type="domain" description="TrwC relaxase" evidence="2">
    <location>
        <begin position="11"/>
        <end position="281"/>
    </location>
</feature>
<sequence length="1066" mass="115412">MLSMASVRSAGGSAKYFAADNYYTNEAATEASEWIGAGSFQAGLSGPPTQEDFRAVLEGKMPDGSVIPTGANGKRAYGSDFTFSAPKSVSLLALVGGDTRLVEAHQQAVKEAIGWAEKNLAQARVQGPDGVMRPVKTGNLVVGLFLHDTNREQEPQLHSHTVIANATRDHDGKWRALDNRPLWAANTLLGSIYHASLRNKIAALGYITEPLGKHGTFEISGIGRELIQAFSTRREQILAAIADRRLTPAQQDLHTLQTRGEKAEVEDRGKLYQEWRDKAATHGVDLAALADRAASPTSLPQPVWGSAGAGLNAVAAKARALASFFADRLGMDKTDPLMPPSRSHWPATPEKLATAQSVASAIRHLSEREAGFTIHDIYRTALNFDLPGVSIEGIERRVAELVNQKVVFRGTGKYEGYMTTAQAISIERAIMQEAKSGVGADRPLMAPDVAEERLQAAAMHIHGFHLNAGQLAAGRQVLSTRDRVIAIQGVAGAGKSTALLPLRDVLKEEGKSLVVMSFMNELVQGAKDAGIEARTIDSFVGTHQHLLDPGADRARIDKARDTYRDTVFIIDEGSMTSNVSQLKLNRLVNLLQLRMPNMGDERQLGAISAGKPFEIMQRLGLETAHMPENLRATTDNMKRVNFHLYDREPERAFVALSPYVVIAPDSIAETATSAWLALSPEMREQTGLYADGRALKAEANALVQQGLLNEGSIGVESVKIEILDRESLSQEEIRYPGSYRPGQTVIVNRQIRSSRLWEGEYTVGRVDKASGSVSLQMSRLGRSKQLLPQKIRPDGTKPSPIDIYEARELTLHRGDRIRFGSTDKTRGIWTAQQARVIDFSETGVTLEIGAGTQIKLPLGDPILRRIDLAYAQNVHMLQGKTDTHAIAMLDSRNTKLVTQRALLVAATRVRESLIPVMDDKDRYIRLIKENTGDKTSALEVIGEVPDRSRSRTTHRPGDGSLGDGGQERPELPADAWERAAAAFFDGAGPGSLSAGEPAAGALTSADAAGETKRAPRAPGSEGGAKPAPDRSNGKGTPGTADSSRKPELEKHVGDGDARPRQIELDL</sequence>
<dbReference type="EMBL" id="JAUOTP010000003">
    <property type="protein sequence ID" value="MDO6414360.1"/>
    <property type="molecule type" value="Genomic_DNA"/>
</dbReference>
<evidence type="ECO:0000313" key="4">
    <source>
        <dbReference type="Proteomes" id="UP001169764"/>
    </source>
</evidence>
<dbReference type="InterPro" id="IPR014059">
    <property type="entry name" value="TraI/TrwC_relax"/>
</dbReference>
<dbReference type="InterPro" id="IPR014862">
    <property type="entry name" value="TrwC"/>
</dbReference>
<feature type="region of interest" description="Disordered" evidence="1">
    <location>
        <begin position="937"/>
        <end position="970"/>
    </location>
</feature>
<organism evidence="3 4">
    <name type="scientific">Sphingomonas natans</name>
    <dbReference type="NCBI Taxonomy" id="3063330"/>
    <lineage>
        <taxon>Bacteria</taxon>
        <taxon>Pseudomonadati</taxon>
        <taxon>Pseudomonadota</taxon>
        <taxon>Alphaproteobacteria</taxon>
        <taxon>Sphingomonadales</taxon>
        <taxon>Sphingomonadaceae</taxon>
        <taxon>Sphingomonas</taxon>
    </lineage>
</organism>
<proteinExistence type="predicted"/>
<dbReference type="Pfam" id="PF08751">
    <property type="entry name" value="TrwC"/>
    <property type="match status" value="1"/>
</dbReference>
<evidence type="ECO:0000256" key="1">
    <source>
        <dbReference type="SAM" id="MobiDB-lite"/>
    </source>
</evidence>
<evidence type="ECO:0000313" key="3">
    <source>
        <dbReference type="EMBL" id="MDO6414360.1"/>
    </source>
</evidence>
<dbReference type="SUPFAM" id="SSF55464">
    <property type="entry name" value="Origin of replication-binding domain, RBD-like"/>
    <property type="match status" value="1"/>
</dbReference>
<gene>
    <name evidence="3" type="primary">mobF</name>
    <name evidence="3" type="ORF">Q4F19_08205</name>
</gene>
<evidence type="ECO:0000259" key="2">
    <source>
        <dbReference type="Pfam" id="PF08751"/>
    </source>
</evidence>
<dbReference type="SUPFAM" id="SSF52540">
    <property type="entry name" value="P-loop containing nucleoside triphosphate hydrolases"/>
    <property type="match status" value="2"/>
</dbReference>
<accession>A0ABT8Y9M7</accession>
<dbReference type="InterPro" id="IPR027417">
    <property type="entry name" value="P-loop_NTPase"/>
</dbReference>